<gene>
    <name evidence="1" type="ORF">MEBOL_002102</name>
</gene>
<dbReference type="OrthoDB" id="9806864at2"/>
<name>A0A250IBP7_9BACT</name>
<dbReference type="EMBL" id="CP022163">
    <property type="protein sequence ID" value="ATB28653.1"/>
    <property type="molecule type" value="Genomic_DNA"/>
</dbReference>
<organism evidence="1 2">
    <name type="scientific">Melittangium boletus DSM 14713</name>
    <dbReference type="NCBI Taxonomy" id="1294270"/>
    <lineage>
        <taxon>Bacteria</taxon>
        <taxon>Pseudomonadati</taxon>
        <taxon>Myxococcota</taxon>
        <taxon>Myxococcia</taxon>
        <taxon>Myxococcales</taxon>
        <taxon>Cystobacterineae</taxon>
        <taxon>Archangiaceae</taxon>
        <taxon>Melittangium</taxon>
    </lineage>
</organism>
<proteinExistence type="predicted"/>
<sequence length="55" mass="6098">MVNITLTPEGHALRERAAKVPQAMAEAIGRSEEARTSLQREIIRLRDLLNATALD</sequence>
<dbReference type="RefSeq" id="WP_157774868.1">
    <property type="nucleotide sequence ID" value="NZ_CP022163.1"/>
</dbReference>
<evidence type="ECO:0000313" key="1">
    <source>
        <dbReference type="EMBL" id="ATB28653.1"/>
    </source>
</evidence>
<dbReference type="KEGG" id="mbd:MEBOL_002102"/>
<dbReference type="AlphaFoldDB" id="A0A250IBP7"/>
<reference evidence="1 2" key="1">
    <citation type="submission" date="2017-06" db="EMBL/GenBank/DDBJ databases">
        <authorList>
            <person name="Kim H.J."/>
            <person name="Triplett B.A."/>
        </authorList>
    </citation>
    <scope>NUCLEOTIDE SEQUENCE [LARGE SCALE GENOMIC DNA]</scope>
    <source>
        <strain evidence="1 2">DSM 14713</strain>
    </source>
</reference>
<evidence type="ECO:0000313" key="2">
    <source>
        <dbReference type="Proteomes" id="UP000217289"/>
    </source>
</evidence>
<keyword evidence="2" id="KW-1185">Reference proteome</keyword>
<accession>A0A250IBP7</accession>
<protein>
    <submittedName>
        <fullName evidence="1">MarR family transcriptional regulator</fullName>
    </submittedName>
</protein>
<dbReference type="Proteomes" id="UP000217289">
    <property type="component" value="Chromosome"/>
</dbReference>